<accession>A0A382V497</accession>
<evidence type="ECO:0000313" key="1">
    <source>
        <dbReference type="EMBL" id="SVD41313.1"/>
    </source>
</evidence>
<name>A0A382V497_9ZZZZ</name>
<gene>
    <name evidence="1" type="ORF">METZ01_LOCUS394167</name>
</gene>
<reference evidence="1" key="1">
    <citation type="submission" date="2018-05" db="EMBL/GenBank/DDBJ databases">
        <authorList>
            <person name="Lanie J.A."/>
            <person name="Ng W.-L."/>
            <person name="Kazmierczak K.M."/>
            <person name="Andrzejewski T.M."/>
            <person name="Davidsen T.M."/>
            <person name="Wayne K.J."/>
            <person name="Tettelin H."/>
            <person name="Glass J.I."/>
            <person name="Rusch D."/>
            <person name="Podicherti R."/>
            <person name="Tsui H.-C.T."/>
            <person name="Winkler M.E."/>
        </authorList>
    </citation>
    <scope>NUCLEOTIDE SEQUENCE</scope>
</reference>
<protein>
    <submittedName>
        <fullName evidence="1">Uncharacterized protein</fullName>
    </submittedName>
</protein>
<dbReference type="AlphaFoldDB" id="A0A382V497"/>
<sequence>MPTTSTSDTDPAIGRDLALSRLARQGHDLFQGEAMALARAGFFGSERGLKKLLADWQAIRHMHAARSTEGEDLVRQLALQWELLRGDYPATASGAGMKVDRDVLRAREDEVRALLKLWGDPRDPAPPRTDDLDLVRRNLRITSKEIQAMAGAKFSGTINNWRRGKKGFPEPVLGGHSPLFNLAEVHAWLKAHDKLANEPGADWYWRKWVQALSESVVQGGRFLRAYVTSVV</sequence>
<dbReference type="EMBL" id="UINC01149070">
    <property type="protein sequence ID" value="SVD41313.1"/>
    <property type="molecule type" value="Genomic_DNA"/>
</dbReference>
<organism evidence="1">
    <name type="scientific">marine metagenome</name>
    <dbReference type="NCBI Taxonomy" id="408172"/>
    <lineage>
        <taxon>unclassified sequences</taxon>
        <taxon>metagenomes</taxon>
        <taxon>ecological metagenomes</taxon>
    </lineage>
</organism>
<feature type="non-terminal residue" evidence="1">
    <location>
        <position position="231"/>
    </location>
</feature>
<proteinExistence type="predicted"/>